<organism evidence="2">
    <name type="scientific">Arabidopsis lyrata subsp. lyrata</name>
    <name type="common">Lyre-leaved rock-cress</name>
    <dbReference type="NCBI Taxonomy" id="81972"/>
    <lineage>
        <taxon>Eukaryota</taxon>
        <taxon>Viridiplantae</taxon>
        <taxon>Streptophyta</taxon>
        <taxon>Embryophyta</taxon>
        <taxon>Tracheophyta</taxon>
        <taxon>Spermatophyta</taxon>
        <taxon>Magnoliopsida</taxon>
        <taxon>eudicotyledons</taxon>
        <taxon>Gunneridae</taxon>
        <taxon>Pentapetalae</taxon>
        <taxon>rosids</taxon>
        <taxon>malvids</taxon>
        <taxon>Brassicales</taxon>
        <taxon>Brassicaceae</taxon>
        <taxon>Camelineae</taxon>
        <taxon>Arabidopsis</taxon>
    </lineage>
</organism>
<name>D7MTF3_ARALL</name>
<dbReference type="KEGG" id="aly:9299872"/>
<dbReference type="EMBL" id="GL348720">
    <property type="protein sequence ID" value="EFH40055.1"/>
    <property type="molecule type" value="Genomic_DNA"/>
</dbReference>
<dbReference type="HOGENOM" id="CLU_2761241_0_0_1"/>
<dbReference type="OrthoDB" id="1080235at2759"/>
<evidence type="ECO:0000313" key="2">
    <source>
        <dbReference type="Proteomes" id="UP000008694"/>
    </source>
</evidence>
<dbReference type="AlphaFoldDB" id="D7MTF3"/>
<reference evidence="2" key="1">
    <citation type="journal article" date="2011" name="Nat. Genet.">
        <title>The Arabidopsis lyrata genome sequence and the basis of rapid genome size change.</title>
        <authorList>
            <person name="Hu T.T."/>
            <person name="Pattyn P."/>
            <person name="Bakker E.G."/>
            <person name="Cao J."/>
            <person name="Cheng J.-F."/>
            <person name="Clark R.M."/>
            <person name="Fahlgren N."/>
            <person name="Fawcett J.A."/>
            <person name="Grimwood J."/>
            <person name="Gundlach H."/>
            <person name="Haberer G."/>
            <person name="Hollister J.D."/>
            <person name="Ossowski S."/>
            <person name="Ottilar R.P."/>
            <person name="Salamov A.A."/>
            <person name="Schneeberger K."/>
            <person name="Spannagl M."/>
            <person name="Wang X."/>
            <person name="Yang L."/>
            <person name="Nasrallah M.E."/>
            <person name="Bergelson J."/>
            <person name="Carrington J.C."/>
            <person name="Gaut B.S."/>
            <person name="Schmutz J."/>
            <person name="Mayer K.F.X."/>
            <person name="Van de Peer Y."/>
            <person name="Grigoriev I.V."/>
            <person name="Nordborg M."/>
            <person name="Weigel D."/>
            <person name="Guo Y.-L."/>
        </authorList>
    </citation>
    <scope>NUCLEOTIDE SEQUENCE [LARGE SCALE GENOMIC DNA]</scope>
    <source>
        <strain evidence="2">cv. MN47</strain>
    </source>
</reference>
<protein>
    <submittedName>
        <fullName evidence="1">Uncharacterized protein</fullName>
    </submittedName>
</protein>
<keyword evidence="2" id="KW-1185">Reference proteome</keyword>
<dbReference type="Proteomes" id="UP000008694">
    <property type="component" value="Unassembled WGS sequence"/>
</dbReference>
<gene>
    <name evidence="1" type="ORF">ARALYDRAFT_917547</name>
</gene>
<sequence>MAQLALNKGKAAMVRTEVVKISGSILSQRIQQFSLTLIGRLMNPSVQRMNSLVANMPKIWKLEDKVTGLT</sequence>
<proteinExistence type="predicted"/>
<evidence type="ECO:0000313" key="1">
    <source>
        <dbReference type="EMBL" id="EFH40055.1"/>
    </source>
</evidence>
<dbReference type="Gramene" id="scaffold_800947.1">
    <property type="protein sequence ID" value="scaffold_800947.1"/>
    <property type="gene ID" value="scaffold_800947.1"/>
</dbReference>
<accession>D7MTF3</accession>